<proteinExistence type="predicted"/>
<dbReference type="AlphaFoldDB" id="A0A8J3SYB3"/>
<gene>
    <name evidence="2" type="ORF">Psi01_83680</name>
</gene>
<organism evidence="2 3">
    <name type="scientific">Planobispora siamensis</name>
    <dbReference type="NCBI Taxonomy" id="936338"/>
    <lineage>
        <taxon>Bacteria</taxon>
        <taxon>Bacillati</taxon>
        <taxon>Actinomycetota</taxon>
        <taxon>Actinomycetes</taxon>
        <taxon>Streptosporangiales</taxon>
        <taxon>Streptosporangiaceae</taxon>
        <taxon>Planobispora</taxon>
    </lineage>
</organism>
<evidence type="ECO:0000313" key="3">
    <source>
        <dbReference type="Proteomes" id="UP000619788"/>
    </source>
</evidence>
<protein>
    <submittedName>
        <fullName evidence="2">Uncharacterized protein</fullName>
    </submittedName>
</protein>
<evidence type="ECO:0000313" key="2">
    <source>
        <dbReference type="EMBL" id="GIH97738.1"/>
    </source>
</evidence>
<name>A0A8J3SYB3_9ACTN</name>
<dbReference type="Proteomes" id="UP000619788">
    <property type="component" value="Unassembled WGS sequence"/>
</dbReference>
<reference evidence="2 3" key="1">
    <citation type="submission" date="2021-01" db="EMBL/GenBank/DDBJ databases">
        <title>Whole genome shotgun sequence of Planobispora siamensis NBRC 107568.</title>
        <authorList>
            <person name="Komaki H."/>
            <person name="Tamura T."/>
        </authorList>
    </citation>
    <scope>NUCLEOTIDE SEQUENCE [LARGE SCALE GENOMIC DNA]</scope>
    <source>
        <strain evidence="2 3">NBRC 107568</strain>
    </source>
</reference>
<feature type="region of interest" description="Disordered" evidence="1">
    <location>
        <begin position="53"/>
        <end position="76"/>
    </location>
</feature>
<dbReference type="EMBL" id="BOOJ01000097">
    <property type="protein sequence ID" value="GIH97738.1"/>
    <property type="molecule type" value="Genomic_DNA"/>
</dbReference>
<keyword evidence="3" id="KW-1185">Reference proteome</keyword>
<accession>A0A8J3SYB3</accession>
<sequence length="76" mass="7938">MRRCLLMEGECTGRPGLHGEPGSATVRDRRLRAGIGCALERGPPIAGLQSAFARGSGPGAERSAALMGRARRRGHG</sequence>
<evidence type="ECO:0000256" key="1">
    <source>
        <dbReference type="SAM" id="MobiDB-lite"/>
    </source>
</evidence>
<comment type="caution">
    <text evidence="2">The sequence shown here is derived from an EMBL/GenBank/DDBJ whole genome shotgun (WGS) entry which is preliminary data.</text>
</comment>